<dbReference type="FunFam" id="3.20.20.80:FF:000063">
    <property type="entry name" value="Beta-hexosaminidase"/>
    <property type="match status" value="1"/>
</dbReference>
<evidence type="ECO:0000256" key="4">
    <source>
        <dbReference type="ARBA" id="ARBA00022801"/>
    </source>
</evidence>
<protein>
    <recommendedName>
        <fullName evidence="7">Beta-hexosaminidase</fullName>
        <ecNumber evidence="7">3.2.1.52</ecNumber>
    </recommendedName>
</protein>
<evidence type="ECO:0000259" key="9">
    <source>
        <dbReference type="Pfam" id="PF00728"/>
    </source>
</evidence>
<keyword evidence="4 7" id="KW-0378">Hydrolase</keyword>
<gene>
    <name evidence="12" type="primary">Aste57867_16917</name>
    <name evidence="11" type="ORF">As57867_016859</name>
    <name evidence="12" type="ORF">ASTE57867_16917</name>
</gene>
<dbReference type="Pfam" id="PF00728">
    <property type="entry name" value="Glyco_hydro_20"/>
    <property type="match status" value="1"/>
</dbReference>
<evidence type="ECO:0000313" key="13">
    <source>
        <dbReference type="Proteomes" id="UP000332933"/>
    </source>
</evidence>
<dbReference type="GO" id="GO:0016231">
    <property type="term" value="F:beta-N-acetylglucosaminidase activity"/>
    <property type="evidence" value="ECO:0007669"/>
    <property type="project" value="TreeGrafter"/>
</dbReference>
<evidence type="ECO:0000259" key="10">
    <source>
        <dbReference type="Pfam" id="PF14845"/>
    </source>
</evidence>
<organism evidence="12 13">
    <name type="scientific">Aphanomyces stellatus</name>
    <dbReference type="NCBI Taxonomy" id="120398"/>
    <lineage>
        <taxon>Eukaryota</taxon>
        <taxon>Sar</taxon>
        <taxon>Stramenopiles</taxon>
        <taxon>Oomycota</taxon>
        <taxon>Saprolegniomycetes</taxon>
        <taxon>Saprolegniales</taxon>
        <taxon>Verrucalvaceae</taxon>
        <taxon>Aphanomyces</taxon>
    </lineage>
</organism>
<dbReference type="GO" id="GO:0005886">
    <property type="term" value="C:plasma membrane"/>
    <property type="evidence" value="ECO:0007669"/>
    <property type="project" value="TreeGrafter"/>
</dbReference>
<evidence type="ECO:0000256" key="5">
    <source>
        <dbReference type="ARBA" id="ARBA00023180"/>
    </source>
</evidence>
<dbReference type="Proteomes" id="UP000332933">
    <property type="component" value="Unassembled WGS sequence"/>
</dbReference>
<reference evidence="11" key="2">
    <citation type="submission" date="2019-06" db="EMBL/GenBank/DDBJ databases">
        <title>Genomics analysis of Aphanomyces spp. identifies a new class of oomycete effector associated with host adaptation.</title>
        <authorList>
            <person name="Gaulin E."/>
        </authorList>
    </citation>
    <scope>NUCLEOTIDE SEQUENCE</scope>
    <source>
        <strain evidence="11">CBS 578.67</strain>
    </source>
</reference>
<dbReference type="CDD" id="cd06562">
    <property type="entry name" value="GH20_HexA_HexB-like"/>
    <property type="match status" value="1"/>
</dbReference>
<dbReference type="InterPro" id="IPR015883">
    <property type="entry name" value="Glyco_hydro_20_cat"/>
</dbReference>
<dbReference type="Gene3D" id="3.20.20.80">
    <property type="entry name" value="Glycosidases"/>
    <property type="match status" value="1"/>
</dbReference>
<feature type="domain" description="Beta-hexosaminidase eukaryotic type N-terminal" evidence="10">
    <location>
        <begin position="122"/>
        <end position="240"/>
    </location>
</feature>
<dbReference type="PRINTS" id="PR00738">
    <property type="entry name" value="GLHYDRLASE20"/>
</dbReference>
<dbReference type="GO" id="GO:0005975">
    <property type="term" value="P:carbohydrate metabolic process"/>
    <property type="evidence" value="ECO:0007669"/>
    <property type="project" value="InterPro"/>
</dbReference>
<dbReference type="EC" id="3.2.1.52" evidence="7"/>
<feature type="active site" description="Proton donor" evidence="8">
    <location>
        <position position="428"/>
    </location>
</feature>
<proteinExistence type="inferred from homology"/>
<dbReference type="EMBL" id="VJMH01006003">
    <property type="protein sequence ID" value="KAF0691921.1"/>
    <property type="molecule type" value="Genomic_DNA"/>
</dbReference>
<name>A0A485L8F0_9STRA</name>
<dbReference type="InterPro" id="IPR029019">
    <property type="entry name" value="HEX_eukaryotic_N"/>
</dbReference>
<dbReference type="EMBL" id="CAADRA010006024">
    <property type="protein sequence ID" value="VFT93679.1"/>
    <property type="molecule type" value="Genomic_DNA"/>
</dbReference>
<evidence type="ECO:0000313" key="12">
    <source>
        <dbReference type="EMBL" id="VFT93679.1"/>
    </source>
</evidence>
<dbReference type="Gene3D" id="3.30.379.10">
    <property type="entry name" value="Chitobiase/beta-hexosaminidase domain 2-like"/>
    <property type="match status" value="1"/>
</dbReference>
<keyword evidence="5" id="KW-0325">Glycoprotein</keyword>
<dbReference type="SUPFAM" id="SSF51445">
    <property type="entry name" value="(Trans)glycosidases"/>
    <property type="match status" value="1"/>
</dbReference>
<evidence type="ECO:0000256" key="6">
    <source>
        <dbReference type="ARBA" id="ARBA00023295"/>
    </source>
</evidence>
<evidence type="ECO:0000256" key="3">
    <source>
        <dbReference type="ARBA" id="ARBA00022729"/>
    </source>
</evidence>
<dbReference type="InterPro" id="IPR025705">
    <property type="entry name" value="Beta_hexosaminidase_sua/sub"/>
</dbReference>
<feature type="domain" description="Glycoside hydrolase family 20 catalytic" evidence="9">
    <location>
        <begin position="264"/>
        <end position="608"/>
    </location>
</feature>
<dbReference type="PANTHER" id="PTHR22600">
    <property type="entry name" value="BETA-HEXOSAMINIDASE"/>
    <property type="match status" value="1"/>
</dbReference>
<keyword evidence="3" id="KW-0732">Signal</keyword>
<keyword evidence="6 7" id="KW-0326">Glycosidase</keyword>
<comment type="catalytic activity">
    <reaction evidence="1 7">
        <text>Hydrolysis of terminal non-reducing N-acetyl-D-hexosamine residues in N-acetyl-beta-D-hexosaminides.</text>
        <dbReference type="EC" id="3.2.1.52"/>
    </reaction>
</comment>
<dbReference type="PIRSF" id="PIRSF001093">
    <property type="entry name" value="B-hxosamndse_ab_euk"/>
    <property type="match status" value="1"/>
</dbReference>
<dbReference type="PANTHER" id="PTHR22600:SF26">
    <property type="entry name" value="BETA-N-ACETYLHEXOSAMINIDASE"/>
    <property type="match status" value="1"/>
</dbReference>
<evidence type="ECO:0000256" key="8">
    <source>
        <dbReference type="PIRSR" id="PIRSR001093-1"/>
    </source>
</evidence>
<dbReference type="AlphaFoldDB" id="A0A485L8F0"/>
<reference evidence="12 13" key="1">
    <citation type="submission" date="2019-03" db="EMBL/GenBank/DDBJ databases">
        <authorList>
            <person name="Gaulin E."/>
            <person name="Dumas B."/>
        </authorList>
    </citation>
    <scope>NUCLEOTIDE SEQUENCE [LARGE SCALE GENOMIC DNA]</scope>
    <source>
        <strain evidence="12">CBS 568.67</strain>
    </source>
</reference>
<dbReference type="GO" id="GO:0030203">
    <property type="term" value="P:glycosaminoglycan metabolic process"/>
    <property type="evidence" value="ECO:0007669"/>
    <property type="project" value="TreeGrafter"/>
</dbReference>
<comment type="similarity">
    <text evidence="2 7">Belongs to the glycosyl hydrolase 20 family.</text>
</comment>
<dbReference type="SUPFAM" id="SSF55545">
    <property type="entry name" value="beta-N-acetylhexosaminidase-like domain"/>
    <property type="match status" value="1"/>
</dbReference>
<evidence type="ECO:0000256" key="1">
    <source>
        <dbReference type="ARBA" id="ARBA00001231"/>
    </source>
</evidence>
<keyword evidence="13" id="KW-1185">Reference proteome</keyword>
<evidence type="ECO:0000313" key="11">
    <source>
        <dbReference type="EMBL" id="KAF0691921.1"/>
    </source>
</evidence>
<evidence type="ECO:0000256" key="2">
    <source>
        <dbReference type="ARBA" id="ARBA00006285"/>
    </source>
</evidence>
<dbReference type="InterPro" id="IPR029018">
    <property type="entry name" value="Hex-like_dom2"/>
</dbReference>
<sequence length="652" mass="71868">MVVMEPLSSSSNSIYTTTCNFNNRHALANVKALAMQVEHPKNHFAFSSATHTSSTMKAALILATVAAAATAADIPVHKYLCQKNVCVQQPISFDEEIALERGSAPTLGSLTDCEATCGAGNLWPLPTSVDYGKNRRVTIPINVAGIVHKVTGANSALVAAIQGNFNDVVNSKNLDDRDFQPRALNGGDGVTVTATIKSNNEALTLATDESYTLNVNGLKVDITANTVYGYRHALTTLSQLIDYSDLTKTVRLVSSVKIADTPAYPHRGLVVDTSRNFYSIDSLKKMVKTLGANKLNTFHWHFSDSSSFPLEIKGEERINQYGAYSADRIYSQDDVRELVAFAKGHGVRVIPELDAPAHAGAGWQWGPTDDLGDLTLCYGQNPWTEYCLEPPCGQLNPLNENLYEPLTTVYNEINSLFDADVFHLGGDEVSVNCWNKTESFVKAANITNRNSNKEFFDIWGKFQVRTQAIATGKNKKKAMVWSSDLTTKDYYKYIPKETTIVQVWGGSKDGEVQRLTADGYQVVASNWDIHYLDCGFGGWVNKGDGWCSPYKSWQLIYDYDVAVNVTAANKKLVLGGETAMWSEIADDHVVEAKVWPRTAALAERLWSNPKTSWKDAMTRMRIQRDRIANAGVGSDAIHPKWCRQNPGSCDLL</sequence>
<accession>A0A485L8F0</accession>
<dbReference type="InterPro" id="IPR017853">
    <property type="entry name" value="GH"/>
</dbReference>
<dbReference type="Pfam" id="PF14845">
    <property type="entry name" value="Glycohydro_20b2"/>
    <property type="match status" value="1"/>
</dbReference>
<dbReference type="OrthoDB" id="59198at2759"/>
<evidence type="ECO:0000256" key="7">
    <source>
        <dbReference type="PIRNR" id="PIRNR001093"/>
    </source>
</evidence>